<evidence type="ECO:0000256" key="8">
    <source>
        <dbReference type="ARBA" id="ARBA00058118"/>
    </source>
</evidence>
<keyword evidence="6 9" id="KW-0521">NADP</keyword>
<dbReference type="KEGG" id="jar:G7057_08535"/>
<evidence type="ECO:0000313" key="14">
    <source>
        <dbReference type="EMBL" id="QII82475.1"/>
    </source>
</evidence>
<dbReference type="GO" id="GO:0055129">
    <property type="term" value="P:L-proline biosynthetic process"/>
    <property type="evidence" value="ECO:0007669"/>
    <property type="project" value="UniProtKB-UniRule"/>
</dbReference>
<dbReference type="GO" id="GO:0004735">
    <property type="term" value="F:pyrroline-5-carboxylate reductase activity"/>
    <property type="evidence" value="ECO:0007669"/>
    <property type="project" value="UniProtKB-UniRule"/>
</dbReference>
<name>A0A6G7KB47_9LACT</name>
<feature type="binding site" evidence="11">
    <location>
        <begin position="70"/>
        <end position="73"/>
    </location>
    <ligand>
        <name>NADP(+)</name>
        <dbReference type="ChEBI" id="CHEBI:58349"/>
    </ligand>
</feature>
<evidence type="ECO:0000256" key="4">
    <source>
        <dbReference type="ARBA" id="ARBA00022605"/>
    </source>
</evidence>
<dbReference type="UniPathway" id="UPA00098">
    <property type="reaction ID" value="UER00361"/>
</dbReference>
<comment type="function">
    <text evidence="8 9">Catalyzes the reduction of 1-pyrroline-5-carboxylate (PCA) to L-proline.</text>
</comment>
<evidence type="ECO:0000256" key="3">
    <source>
        <dbReference type="ARBA" id="ARBA00022490"/>
    </source>
</evidence>
<feature type="domain" description="Pyrroline-5-carboxylate reductase catalytic N-terminal" evidence="12">
    <location>
        <begin position="4"/>
        <end position="99"/>
    </location>
</feature>
<dbReference type="PANTHER" id="PTHR11645:SF0">
    <property type="entry name" value="PYRROLINE-5-CARBOXYLATE REDUCTASE 3"/>
    <property type="match status" value="1"/>
</dbReference>
<dbReference type="SUPFAM" id="SSF51735">
    <property type="entry name" value="NAD(P)-binding Rossmann-fold domains"/>
    <property type="match status" value="1"/>
</dbReference>
<reference evidence="14 15" key="1">
    <citation type="journal article" date="2017" name="Int. J. Syst. Evol. Microbiol.">
        <title>Jeotgalibaca porci sp. nov. and Jeotgalibaca arthritidis sp. nov., isolated from pigs, and emended description of the genus Jeotgalibaca.</title>
        <authorList>
            <person name="Zamora L."/>
            <person name="Perez-Sancho M."/>
            <person name="Dominguez L."/>
            <person name="Fernandez-Garayzabal J.F."/>
            <person name="Vela A.I."/>
        </authorList>
    </citation>
    <scope>NUCLEOTIDE SEQUENCE [LARGE SCALE GENOMIC DNA]</scope>
    <source>
        <strain evidence="14 15">CECT 9157</strain>
    </source>
</reference>
<dbReference type="Gene3D" id="1.10.3730.10">
    <property type="entry name" value="ProC C-terminal domain-like"/>
    <property type="match status" value="1"/>
</dbReference>
<dbReference type="Gene3D" id="3.40.50.720">
    <property type="entry name" value="NAD(P)-binding Rossmann-like Domain"/>
    <property type="match status" value="1"/>
</dbReference>
<dbReference type="PANTHER" id="PTHR11645">
    <property type="entry name" value="PYRROLINE-5-CARBOXYLATE REDUCTASE"/>
    <property type="match status" value="1"/>
</dbReference>
<proteinExistence type="inferred from homology"/>
<dbReference type="GO" id="GO:0005737">
    <property type="term" value="C:cytoplasm"/>
    <property type="evidence" value="ECO:0007669"/>
    <property type="project" value="UniProtKB-SubCell"/>
</dbReference>
<keyword evidence="3 9" id="KW-0963">Cytoplasm</keyword>
<evidence type="ECO:0000259" key="13">
    <source>
        <dbReference type="Pfam" id="PF14748"/>
    </source>
</evidence>
<dbReference type="RefSeq" id="WP_166162793.1">
    <property type="nucleotide sequence ID" value="NZ_CP049740.1"/>
</dbReference>
<comment type="similarity">
    <text evidence="2 9">Belongs to the pyrroline-5-carboxylate reductase family.</text>
</comment>
<dbReference type="FunFam" id="3.40.50.720:FF:000190">
    <property type="entry name" value="Pyrroline-5-carboxylate reductase"/>
    <property type="match status" value="1"/>
</dbReference>
<comment type="catalytic activity">
    <reaction evidence="9">
        <text>L-proline + NADP(+) = (S)-1-pyrroline-5-carboxylate + NADPH + 2 H(+)</text>
        <dbReference type="Rhea" id="RHEA:14109"/>
        <dbReference type="ChEBI" id="CHEBI:15378"/>
        <dbReference type="ChEBI" id="CHEBI:17388"/>
        <dbReference type="ChEBI" id="CHEBI:57783"/>
        <dbReference type="ChEBI" id="CHEBI:58349"/>
        <dbReference type="ChEBI" id="CHEBI:60039"/>
        <dbReference type="EC" id="1.5.1.2"/>
    </reaction>
</comment>
<dbReference type="EC" id="1.5.1.2" evidence="9 10"/>
<evidence type="ECO:0000256" key="2">
    <source>
        <dbReference type="ARBA" id="ARBA00005525"/>
    </source>
</evidence>
<dbReference type="HAMAP" id="MF_01925">
    <property type="entry name" value="P5C_reductase"/>
    <property type="match status" value="1"/>
</dbReference>
<protein>
    <recommendedName>
        <fullName evidence="9 10">Pyrroline-5-carboxylate reductase</fullName>
        <shortName evidence="9">P5C reductase</shortName>
        <shortName evidence="9">P5CR</shortName>
        <ecNumber evidence="9 10">1.5.1.2</ecNumber>
    </recommendedName>
    <alternativeName>
        <fullName evidence="9">PCA reductase</fullName>
    </alternativeName>
</protein>
<dbReference type="Pfam" id="PF03807">
    <property type="entry name" value="F420_oxidored"/>
    <property type="match status" value="1"/>
</dbReference>
<evidence type="ECO:0000256" key="1">
    <source>
        <dbReference type="ARBA" id="ARBA00004496"/>
    </source>
</evidence>
<evidence type="ECO:0000259" key="12">
    <source>
        <dbReference type="Pfam" id="PF03807"/>
    </source>
</evidence>
<accession>A0A6G7KB47</accession>
<dbReference type="SUPFAM" id="SSF48179">
    <property type="entry name" value="6-phosphogluconate dehydrogenase C-terminal domain-like"/>
    <property type="match status" value="1"/>
</dbReference>
<keyword evidence="7 9" id="KW-0560">Oxidoreductase</keyword>
<keyword evidence="15" id="KW-1185">Reference proteome</keyword>
<feature type="binding site" evidence="11">
    <location>
        <position position="57"/>
    </location>
    <ligand>
        <name>NADPH</name>
        <dbReference type="ChEBI" id="CHEBI:57783"/>
    </ligand>
</feature>
<dbReference type="Pfam" id="PF14748">
    <property type="entry name" value="P5CR_dimer"/>
    <property type="match status" value="1"/>
</dbReference>
<dbReference type="InterPro" id="IPR028939">
    <property type="entry name" value="P5C_Rdtase_cat_N"/>
</dbReference>
<dbReference type="InterPro" id="IPR000304">
    <property type="entry name" value="Pyrroline-COOH_reductase"/>
</dbReference>
<gene>
    <name evidence="9 14" type="primary">proC</name>
    <name evidence="14" type="ORF">G7057_08535</name>
</gene>
<comment type="catalytic activity">
    <reaction evidence="9">
        <text>L-proline + NAD(+) = (S)-1-pyrroline-5-carboxylate + NADH + 2 H(+)</text>
        <dbReference type="Rhea" id="RHEA:14105"/>
        <dbReference type="ChEBI" id="CHEBI:15378"/>
        <dbReference type="ChEBI" id="CHEBI:17388"/>
        <dbReference type="ChEBI" id="CHEBI:57540"/>
        <dbReference type="ChEBI" id="CHEBI:57945"/>
        <dbReference type="ChEBI" id="CHEBI:60039"/>
        <dbReference type="EC" id="1.5.1.2"/>
    </reaction>
</comment>
<dbReference type="EMBL" id="CP049740">
    <property type="protein sequence ID" value="QII82475.1"/>
    <property type="molecule type" value="Genomic_DNA"/>
</dbReference>
<dbReference type="PIRSF" id="PIRSF000193">
    <property type="entry name" value="Pyrrol-5-carb_rd"/>
    <property type="match status" value="1"/>
</dbReference>
<evidence type="ECO:0000256" key="5">
    <source>
        <dbReference type="ARBA" id="ARBA00022650"/>
    </source>
</evidence>
<dbReference type="NCBIfam" id="TIGR00112">
    <property type="entry name" value="proC"/>
    <property type="match status" value="1"/>
</dbReference>
<dbReference type="InterPro" id="IPR036291">
    <property type="entry name" value="NAD(P)-bd_dom_sf"/>
</dbReference>
<evidence type="ECO:0000256" key="7">
    <source>
        <dbReference type="ARBA" id="ARBA00023002"/>
    </source>
</evidence>
<comment type="subcellular location">
    <subcellularLocation>
        <location evidence="1 9">Cytoplasm</location>
    </subcellularLocation>
</comment>
<dbReference type="AlphaFoldDB" id="A0A6G7KB47"/>
<evidence type="ECO:0000256" key="6">
    <source>
        <dbReference type="ARBA" id="ARBA00022857"/>
    </source>
</evidence>
<dbReference type="FunFam" id="1.10.3730.10:FF:000001">
    <property type="entry name" value="Pyrroline-5-carboxylate reductase"/>
    <property type="match status" value="1"/>
</dbReference>
<dbReference type="Proteomes" id="UP000501451">
    <property type="component" value="Chromosome"/>
</dbReference>
<feature type="binding site" evidence="11">
    <location>
        <begin position="8"/>
        <end position="13"/>
    </location>
    <ligand>
        <name>NADP(+)</name>
        <dbReference type="ChEBI" id="CHEBI:58349"/>
    </ligand>
</feature>
<sequence>MDKKIGFIGTGNMATAIIKGLIKTGFATADQIISSRRNQDLLNQLKNETAIQVTTDNKKVAAQADVLFLAVKPHVYEDVIAEVKDFVKDDVIVVNIAAGKSIAFIEEQFGKKVKVARAMPNTPALVGEGMVGLCFNDQLTSDEEQLMKSLFASVGKVEIIDEGLLDAVVGASGSSPALLYMVIEAMADAVVKAGMPRQQAYTFAAQAMVGTGKMILETGSHPGLLKDQVCSPGGSTIEGVIRAEEAGLRAAVIAGVDATIQKSIEMNK</sequence>
<comment type="pathway">
    <text evidence="9">Amino-acid biosynthesis; L-proline biosynthesis; L-proline from L-glutamate 5-semialdehyde: step 1/1.</text>
</comment>
<organism evidence="14 15">
    <name type="scientific">Jeotgalibaca arthritidis</name>
    <dbReference type="NCBI Taxonomy" id="1868794"/>
    <lineage>
        <taxon>Bacteria</taxon>
        <taxon>Bacillati</taxon>
        <taxon>Bacillota</taxon>
        <taxon>Bacilli</taxon>
        <taxon>Lactobacillales</taxon>
        <taxon>Carnobacteriaceae</taxon>
        <taxon>Jeotgalibaca</taxon>
    </lineage>
</organism>
<evidence type="ECO:0000313" key="15">
    <source>
        <dbReference type="Proteomes" id="UP000501451"/>
    </source>
</evidence>
<feature type="domain" description="Pyrroline-5-carboxylate reductase dimerisation" evidence="13">
    <location>
        <begin position="162"/>
        <end position="266"/>
    </location>
</feature>
<dbReference type="InterPro" id="IPR008927">
    <property type="entry name" value="6-PGluconate_DH-like_C_sf"/>
</dbReference>
<keyword evidence="5 9" id="KW-0641">Proline biosynthesis</keyword>
<evidence type="ECO:0000256" key="9">
    <source>
        <dbReference type="HAMAP-Rule" id="MF_01925"/>
    </source>
</evidence>
<evidence type="ECO:0000256" key="10">
    <source>
        <dbReference type="NCBIfam" id="TIGR00112"/>
    </source>
</evidence>
<evidence type="ECO:0000256" key="11">
    <source>
        <dbReference type="PIRSR" id="PIRSR000193-1"/>
    </source>
</evidence>
<dbReference type="InterPro" id="IPR029036">
    <property type="entry name" value="P5CR_dimer"/>
</dbReference>
<keyword evidence="4 9" id="KW-0028">Amino-acid biosynthesis</keyword>